<protein>
    <submittedName>
        <fullName evidence="2">Uncharacterized protein</fullName>
    </submittedName>
</protein>
<gene>
    <name evidence="2" type="ORF">FHG66_10585</name>
</gene>
<accession>A0A5C4MY80</accession>
<comment type="caution">
    <text evidence="2">The sequence shown here is derived from an EMBL/GenBank/DDBJ whole genome shotgun (WGS) entry which is preliminary data.</text>
</comment>
<evidence type="ECO:0000256" key="1">
    <source>
        <dbReference type="SAM" id="MobiDB-lite"/>
    </source>
</evidence>
<evidence type="ECO:0000313" key="3">
    <source>
        <dbReference type="Proteomes" id="UP000305887"/>
    </source>
</evidence>
<keyword evidence="3" id="KW-1185">Reference proteome</keyword>
<feature type="region of interest" description="Disordered" evidence="1">
    <location>
        <begin position="184"/>
        <end position="205"/>
    </location>
</feature>
<dbReference type="OrthoDB" id="9813122at2"/>
<proteinExistence type="predicted"/>
<organism evidence="2 3">
    <name type="scientific">Rubellimicrobium rubrum</name>
    <dbReference type="NCBI Taxonomy" id="2585369"/>
    <lineage>
        <taxon>Bacteria</taxon>
        <taxon>Pseudomonadati</taxon>
        <taxon>Pseudomonadota</taxon>
        <taxon>Alphaproteobacteria</taxon>
        <taxon>Rhodobacterales</taxon>
        <taxon>Roseobacteraceae</taxon>
        <taxon>Rubellimicrobium</taxon>
    </lineage>
</organism>
<evidence type="ECO:0000313" key="2">
    <source>
        <dbReference type="EMBL" id="TNC49558.1"/>
    </source>
</evidence>
<sequence>MCEAGQTEDDPESPLGPVLVHRHRLSLDELTGPPEVFGVRMELLGLKVFVKGDDPVNPNRRVVLLQGDELADLARCLASLLDVEDDGLGRLIDKEAKADLRQVWTPTAENFFARVEGPTLDALWCELLELAPEHPTATVFVMLRKWGKAERLEQIFAEPRAVRGRHSGASRPDCQVAAQDPGLIKETGRAGTLPQPRKRDPHGRPDRSAALLFLAVRRGRNWESKLRVAWACGMFVDDRWIIDPRGRAGCRPRPE</sequence>
<name>A0A5C4MY80_9RHOB</name>
<dbReference type="Proteomes" id="UP000305887">
    <property type="component" value="Unassembled WGS sequence"/>
</dbReference>
<reference evidence="2 3" key="1">
    <citation type="submission" date="2019-06" db="EMBL/GenBank/DDBJ databases">
        <title>YIM 131921 draft genome.</title>
        <authorList>
            <person name="Jiang L."/>
        </authorList>
    </citation>
    <scope>NUCLEOTIDE SEQUENCE [LARGE SCALE GENOMIC DNA]</scope>
    <source>
        <strain evidence="2 3">YIM 131921</strain>
    </source>
</reference>
<dbReference type="AlphaFoldDB" id="A0A5C4MY80"/>
<dbReference type="EMBL" id="VDFU01000010">
    <property type="protein sequence ID" value="TNC49558.1"/>
    <property type="molecule type" value="Genomic_DNA"/>
</dbReference>